<sequence length="381" mass="43518">MQNLIKELYKCRPMPNQAGMALVLYDIDGIFVVIDKDADRLYLTLGWEITDFSDKGTIFSYMMVSPKGICVLKQLSIDYEIVKAQAVDNINRDSIVTTQQTLDYLRLQAGSHILSYPIVGHNTMIESVGFIREVRLTSLNISRQEITLCIDNSEHVELANGHEWNFSNMGLTLLDYISSLLDEQFDYILSYIQNPKQIIKEQKLQNSTLYNRYISTKKDLPIETILLLKIQKDYLAFDDDAITVASLCRNVLLYECHVIGLRGQTVAMLADSQLQALQQVTMVSIIDAHYPHAAYQIGLEESFLNRKYDKQMTYTDVVVRKSKAGEYVLSAVYNGTQLPEVPIPNSLGSYYCKLPKCKEKDTILVSLVHQTYEKNSWKCSR</sequence>
<dbReference type="Proteomes" id="UP000029525">
    <property type="component" value="Unassembled WGS sequence"/>
</dbReference>
<proteinExistence type="predicted"/>
<dbReference type="OrthoDB" id="1067967at2"/>
<name>A0A096AAR2_9BACT</name>
<reference evidence="1 2" key="1">
    <citation type="submission" date="2014-07" db="EMBL/GenBank/DDBJ databases">
        <authorList>
            <person name="McCorrison J."/>
            <person name="Sanka R."/>
            <person name="Torralba M."/>
            <person name="Gillis M."/>
            <person name="Haft D.H."/>
            <person name="Methe B."/>
            <person name="Sutton G."/>
            <person name="Nelson K.E."/>
        </authorList>
    </citation>
    <scope>NUCLEOTIDE SEQUENCE [LARGE SCALE GENOMIC DNA]</scope>
    <source>
        <strain evidence="1 2">DNF00320</strain>
    </source>
</reference>
<dbReference type="EMBL" id="JRNQ01000053">
    <property type="protein sequence ID" value="KGF44030.1"/>
    <property type="molecule type" value="Genomic_DNA"/>
</dbReference>
<protein>
    <submittedName>
        <fullName evidence="1">Uncharacterized protein</fullName>
    </submittedName>
</protein>
<organism evidence="1 2">
    <name type="scientific">Prevotella bivia DNF00320</name>
    <dbReference type="NCBI Taxonomy" id="1401068"/>
    <lineage>
        <taxon>Bacteria</taxon>
        <taxon>Pseudomonadati</taxon>
        <taxon>Bacteroidota</taxon>
        <taxon>Bacteroidia</taxon>
        <taxon>Bacteroidales</taxon>
        <taxon>Prevotellaceae</taxon>
        <taxon>Prevotella</taxon>
    </lineage>
</organism>
<dbReference type="RefSeq" id="WP_036867692.1">
    <property type="nucleotide sequence ID" value="NZ_JRNQ01000053.1"/>
</dbReference>
<evidence type="ECO:0000313" key="2">
    <source>
        <dbReference type="Proteomes" id="UP000029525"/>
    </source>
</evidence>
<comment type="caution">
    <text evidence="1">The sequence shown here is derived from an EMBL/GenBank/DDBJ whole genome shotgun (WGS) entry which is preliminary data.</text>
</comment>
<evidence type="ECO:0000313" key="1">
    <source>
        <dbReference type="EMBL" id="KGF44030.1"/>
    </source>
</evidence>
<dbReference type="AlphaFoldDB" id="A0A096AAR2"/>
<accession>A0A096AAR2</accession>
<gene>
    <name evidence="1" type="ORF">HMPREF0647_08335</name>
</gene>